<dbReference type="STRING" id="90241.B0682_05090"/>
<dbReference type="AlphaFoldDB" id="A0A1T0CG40"/>
<dbReference type="EMBL" id="MUYT01000005">
    <property type="protein sequence ID" value="OOS21284.1"/>
    <property type="molecule type" value="Genomic_DNA"/>
</dbReference>
<evidence type="ECO:0008006" key="3">
    <source>
        <dbReference type="Google" id="ProtNLM"/>
    </source>
</evidence>
<evidence type="ECO:0000313" key="2">
    <source>
        <dbReference type="Proteomes" id="UP000191094"/>
    </source>
</evidence>
<dbReference type="Gene3D" id="3.10.450.530">
    <property type="entry name" value="Ribonuclease toxin, BrnT, of type II toxin-antitoxin system"/>
    <property type="match status" value="1"/>
</dbReference>
<accession>A0A1T0CG40</accession>
<organism evidence="1 2">
    <name type="scientific">Lwoffella lincolnii</name>
    <dbReference type="NCBI Taxonomy" id="90241"/>
    <lineage>
        <taxon>Bacteria</taxon>
        <taxon>Pseudomonadati</taxon>
        <taxon>Pseudomonadota</taxon>
        <taxon>Gammaproteobacteria</taxon>
        <taxon>Moraxellales</taxon>
        <taxon>Moraxellaceae</taxon>
        <taxon>Lwoffella</taxon>
    </lineage>
</organism>
<name>A0A1T0CG40_9GAMM</name>
<evidence type="ECO:0000313" key="1">
    <source>
        <dbReference type="EMBL" id="OOS21284.1"/>
    </source>
</evidence>
<dbReference type="InterPro" id="IPR007460">
    <property type="entry name" value="BrnT_toxin"/>
</dbReference>
<dbReference type="Proteomes" id="UP000191094">
    <property type="component" value="Unassembled WGS sequence"/>
</dbReference>
<proteinExistence type="predicted"/>
<reference evidence="1 2" key="1">
    <citation type="submission" date="2017-02" db="EMBL/GenBank/DDBJ databases">
        <title>Draft genome sequence of Moraxella lincolnii CCUG 9405T type strain.</title>
        <authorList>
            <person name="Salva-Serra F."/>
            <person name="Engstrom-Jakobsson H."/>
            <person name="Thorell K."/>
            <person name="Jaen-Luchoro D."/>
            <person name="Gonzales-Siles L."/>
            <person name="Karlsson R."/>
            <person name="Yazdan S."/>
            <person name="Boulund F."/>
            <person name="Johnning A."/>
            <person name="Engstrand L."/>
            <person name="Kristiansson E."/>
            <person name="Moore E."/>
        </authorList>
    </citation>
    <scope>NUCLEOTIDE SEQUENCE [LARGE SCALE GENOMIC DNA]</scope>
    <source>
        <strain evidence="1 2">CCUG 9405</strain>
    </source>
</reference>
<protein>
    <recommendedName>
        <fullName evidence="3">BrnT family toxin</fullName>
    </recommendedName>
</protein>
<sequence>MNQTHIINDITFEWDSNKALLISKTHGVTFQECATILFNPTTITKQDYRDYGERRFISTGCSDKARILTVVWTERYDKIRLITGFLASKDQIKEFYYG</sequence>
<dbReference type="OrthoDB" id="9802417at2"/>
<comment type="caution">
    <text evidence="1">The sequence shown here is derived from an EMBL/GenBank/DDBJ whole genome shotgun (WGS) entry which is preliminary data.</text>
</comment>
<dbReference type="RefSeq" id="WP_158077870.1">
    <property type="nucleotide sequence ID" value="NZ_CP147511.1"/>
</dbReference>
<dbReference type="Pfam" id="PF04365">
    <property type="entry name" value="BrnT_toxin"/>
    <property type="match status" value="1"/>
</dbReference>
<dbReference type="InterPro" id="IPR038573">
    <property type="entry name" value="BrnT_sf"/>
</dbReference>
<gene>
    <name evidence="1" type="ORF">B0682_05090</name>
</gene>
<keyword evidence="2" id="KW-1185">Reference proteome</keyword>